<dbReference type="SUPFAM" id="SSF53448">
    <property type="entry name" value="Nucleotide-diphospho-sugar transferases"/>
    <property type="match status" value="1"/>
</dbReference>
<dbReference type="GO" id="GO:0016020">
    <property type="term" value="C:membrane"/>
    <property type="evidence" value="ECO:0007669"/>
    <property type="project" value="GOC"/>
</dbReference>
<dbReference type="EMBL" id="WSES01000010">
    <property type="protein sequence ID" value="MVW64025.1"/>
    <property type="molecule type" value="Genomic_DNA"/>
</dbReference>
<gene>
    <name evidence="2" type="ORF">GPY61_29260</name>
</gene>
<organism evidence="2 3">
    <name type="scientific">Massilia cellulosiltytica</name>
    <dbReference type="NCBI Taxonomy" id="2683234"/>
    <lineage>
        <taxon>Bacteria</taxon>
        <taxon>Pseudomonadati</taxon>
        <taxon>Pseudomonadota</taxon>
        <taxon>Betaproteobacteria</taxon>
        <taxon>Burkholderiales</taxon>
        <taxon>Oxalobacteraceae</taxon>
        <taxon>Telluria group</taxon>
        <taxon>Massilia</taxon>
    </lineage>
</organism>
<proteinExistence type="predicted"/>
<dbReference type="InterPro" id="IPR051706">
    <property type="entry name" value="Glycosyltransferase_domain"/>
</dbReference>
<sequence length="375" mass="40344">MNLFSILIADQPPDAPPRLPPAVARNIGSFKEHHPGLPHRLYDQPAIRAFLRAHMEADVCRAYEELLPYAYRADLARLCLLHEFGGAYADLSVFFHEGLPLESGKLVVFRDRAVDAPWIVSNTIIAAPARLPAFEAAIRMIVAHCRRRYRGVSSLCPTGPVLFGKAIALHCEPEQIHLGEVINVAQRETTETLAFVDATNGRLVAYRAKSAAGLDVLGMDAGVNNYNDFYNAHLVYASDFPVIIKADFLAAHGAPGGRLEGTHWLLARDGGDGVLAAAGRCRLPFPFAAGRHRVLLDLAWATPGEVGLAATAHGSGATLACARRRIDETGPASVTLDLDVEASRKDIVVAILAAPGARVAVAGLRIERLQGDIPT</sequence>
<comment type="caution">
    <text evidence="2">The sequence shown here is derived from an EMBL/GenBank/DDBJ whole genome shotgun (WGS) entry which is preliminary data.</text>
</comment>
<keyword evidence="3" id="KW-1185">Reference proteome</keyword>
<accession>A0A7X3KB42</accession>
<reference evidence="2 3" key="1">
    <citation type="submission" date="2019-12" db="EMBL/GenBank/DDBJ databases">
        <authorList>
            <person name="Li C."/>
            <person name="Zhao J."/>
        </authorList>
    </citation>
    <scope>NUCLEOTIDE SEQUENCE [LARGE SCALE GENOMIC DNA]</scope>
    <source>
        <strain evidence="2 3">NEAU-DD11</strain>
    </source>
</reference>
<dbReference type="PANTHER" id="PTHR32385:SF15">
    <property type="entry name" value="INOSITOL PHOSPHOCERAMIDE MANNOSYLTRANSFERASE 1"/>
    <property type="match status" value="1"/>
</dbReference>
<dbReference type="InterPro" id="IPR029044">
    <property type="entry name" value="Nucleotide-diphossugar_trans"/>
</dbReference>
<evidence type="ECO:0000313" key="3">
    <source>
        <dbReference type="Proteomes" id="UP000443353"/>
    </source>
</evidence>
<dbReference type="InterPro" id="IPR007577">
    <property type="entry name" value="GlycoTrfase_DXD_sugar-bd_CS"/>
</dbReference>
<evidence type="ECO:0000256" key="1">
    <source>
        <dbReference type="ARBA" id="ARBA00022679"/>
    </source>
</evidence>
<evidence type="ECO:0000313" key="2">
    <source>
        <dbReference type="EMBL" id="MVW64025.1"/>
    </source>
</evidence>
<name>A0A7X3KB42_9BURK</name>
<dbReference type="GO" id="GO:0000030">
    <property type="term" value="F:mannosyltransferase activity"/>
    <property type="evidence" value="ECO:0007669"/>
    <property type="project" value="TreeGrafter"/>
</dbReference>
<dbReference type="AlphaFoldDB" id="A0A7X3KB42"/>
<protein>
    <submittedName>
        <fullName evidence="2">Uncharacterized protein</fullName>
    </submittedName>
</protein>
<keyword evidence="1" id="KW-0808">Transferase</keyword>
<dbReference type="RefSeq" id="WP_160410619.1">
    <property type="nucleotide sequence ID" value="NZ_CP168562.1"/>
</dbReference>
<dbReference type="GO" id="GO:0051999">
    <property type="term" value="P:mannosyl-inositol phosphorylceramide biosynthetic process"/>
    <property type="evidence" value="ECO:0007669"/>
    <property type="project" value="TreeGrafter"/>
</dbReference>
<dbReference type="Gene3D" id="3.90.550.20">
    <property type="match status" value="1"/>
</dbReference>
<dbReference type="PANTHER" id="PTHR32385">
    <property type="entry name" value="MANNOSYL PHOSPHORYLINOSITOL CERAMIDE SYNTHASE"/>
    <property type="match status" value="1"/>
</dbReference>
<dbReference type="Proteomes" id="UP000443353">
    <property type="component" value="Unassembled WGS sequence"/>
</dbReference>
<dbReference type="Pfam" id="PF04488">
    <property type="entry name" value="Gly_transf_sug"/>
    <property type="match status" value="1"/>
</dbReference>